<protein>
    <submittedName>
        <fullName evidence="2">Uncharacterized protein</fullName>
    </submittedName>
</protein>
<gene>
    <name evidence="2" type="ORF">SEPMUDRAFT_109532</name>
</gene>
<evidence type="ECO:0000313" key="3">
    <source>
        <dbReference type="Proteomes" id="UP000016931"/>
    </source>
</evidence>
<evidence type="ECO:0000313" key="2">
    <source>
        <dbReference type="EMBL" id="EMF11465.1"/>
    </source>
</evidence>
<feature type="compositionally biased region" description="Basic residues" evidence="1">
    <location>
        <begin position="40"/>
        <end position="49"/>
    </location>
</feature>
<name>M3AXJ8_SPHMS</name>
<dbReference type="RefSeq" id="XP_016759586.1">
    <property type="nucleotide sequence ID" value="XM_016900785.1"/>
</dbReference>
<dbReference type="GeneID" id="27897922"/>
<organism evidence="2 3">
    <name type="scientific">Sphaerulina musiva (strain SO2202)</name>
    <name type="common">Poplar stem canker fungus</name>
    <name type="synonym">Septoria musiva</name>
    <dbReference type="NCBI Taxonomy" id="692275"/>
    <lineage>
        <taxon>Eukaryota</taxon>
        <taxon>Fungi</taxon>
        <taxon>Dikarya</taxon>
        <taxon>Ascomycota</taxon>
        <taxon>Pezizomycotina</taxon>
        <taxon>Dothideomycetes</taxon>
        <taxon>Dothideomycetidae</taxon>
        <taxon>Mycosphaerellales</taxon>
        <taxon>Mycosphaerellaceae</taxon>
        <taxon>Sphaerulina</taxon>
    </lineage>
</organism>
<evidence type="ECO:0000256" key="1">
    <source>
        <dbReference type="SAM" id="MobiDB-lite"/>
    </source>
</evidence>
<accession>M3AXJ8</accession>
<feature type="compositionally biased region" description="Acidic residues" evidence="1">
    <location>
        <begin position="98"/>
        <end position="109"/>
    </location>
</feature>
<dbReference type="HOGENOM" id="CLU_1349645_0_0_1"/>
<reference evidence="2 3" key="1">
    <citation type="journal article" date="2012" name="PLoS Pathog.">
        <title>Diverse lifestyles and strategies of plant pathogenesis encoded in the genomes of eighteen Dothideomycetes fungi.</title>
        <authorList>
            <person name="Ohm R.A."/>
            <person name="Feau N."/>
            <person name="Henrissat B."/>
            <person name="Schoch C.L."/>
            <person name="Horwitz B.A."/>
            <person name="Barry K.W."/>
            <person name="Condon B.J."/>
            <person name="Copeland A.C."/>
            <person name="Dhillon B."/>
            <person name="Glaser F."/>
            <person name="Hesse C.N."/>
            <person name="Kosti I."/>
            <person name="LaButti K."/>
            <person name="Lindquist E.A."/>
            <person name="Lucas S."/>
            <person name="Salamov A.A."/>
            <person name="Bradshaw R.E."/>
            <person name="Ciuffetti L."/>
            <person name="Hamelin R.C."/>
            <person name="Kema G.H.J."/>
            <person name="Lawrence C."/>
            <person name="Scott J.A."/>
            <person name="Spatafora J.W."/>
            <person name="Turgeon B.G."/>
            <person name="de Wit P.J.G.M."/>
            <person name="Zhong S."/>
            <person name="Goodwin S.B."/>
            <person name="Grigoriev I.V."/>
        </authorList>
    </citation>
    <scope>NUCLEOTIDE SEQUENCE [LARGE SCALE GENOMIC DNA]</scope>
    <source>
        <strain evidence="2 3">SO2202</strain>
    </source>
</reference>
<feature type="region of interest" description="Disordered" evidence="1">
    <location>
        <begin position="95"/>
        <end position="122"/>
    </location>
</feature>
<keyword evidence="3" id="KW-1185">Reference proteome</keyword>
<sequence length="203" mass="23501">MSSLFSCWGALSHCILPQDMHNHHDSINESSALLYNHHHYNNNNKKKRSSSSSVPLPHFSSDEPEKNHPPYPLPTRPTQKKEGWWCIEVQQKERGEEVLENDDDDDDADGGERRRRRREEKMKTKIKMKIKEKEKNKNKKVKVKKACDDSPSPLQLLHVPSSSPVLWPGGRSLELGEISSMEVKYLLGIAEQQEWKGERTRLL</sequence>
<dbReference type="Proteomes" id="UP000016931">
    <property type="component" value="Unassembled WGS sequence"/>
</dbReference>
<dbReference type="EMBL" id="KB456266">
    <property type="protein sequence ID" value="EMF11465.1"/>
    <property type="molecule type" value="Genomic_DNA"/>
</dbReference>
<proteinExistence type="predicted"/>
<feature type="region of interest" description="Disordered" evidence="1">
    <location>
        <begin position="40"/>
        <end position="83"/>
    </location>
</feature>
<dbReference type="AlphaFoldDB" id="M3AXJ8"/>